<dbReference type="Proteomes" id="UP000231632">
    <property type="component" value="Unassembled WGS sequence"/>
</dbReference>
<gene>
    <name evidence="1" type="ORF">MMIC_P1328</name>
</gene>
<dbReference type="OrthoDB" id="5293548at2"/>
<protein>
    <recommendedName>
        <fullName evidence="3">SH3b domain-containing protein</fullName>
    </recommendedName>
</protein>
<evidence type="ECO:0008006" key="3">
    <source>
        <dbReference type="Google" id="ProtNLM"/>
    </source>
</evidence>
<dbReference type="Gene3D" id="2.30.30.40">
    <property type="entry name" value="SH3 Domains"/>
    <property type="match status" value="1"/>
</dbReference>
<accession>A0A1L8CN95</accession>
<dbReference type="AlphaFoldDB" id="A0A1L8CN95"/>
<name>A0A1L8CN95_9PROT</name>
<dbReference type="EMBL" id="BDFD01000010">
    <property type="protein sequence ID" value="GAV20363.1"/>
    <property type="molecule type" value="Genomic_DNA"/>
</dbReference>
<dbReference type="PROSITE" id="PS51257">
    <property type="entry name" value="PROKAR_LIPOPROTEIN"/>
    <property type="match status" value="1"/>
</dbReference>
<keyword evidence="2" id="KW-1185">Reference proteome</keyword>
<proteinExistence type="predicted"/>
<dbReference type="STRING" id="1921010.MMIC_P1328"/>
<reference evidence="1 2" key="1">
    <citation type="journal article" date="2017" name="Arch. Microbiol.">
        <title>Mariprofundus micogutta sp. nov., a novel iron-oxidizing zetaproteobacterium isolated from a deep-sea hydrothermal field at the Bayonnaise knoll of the Izu-Ogasawara arc, and a description of Mariprofundales ord. nov. and Zetaproteobacteria classis nov.</title>
        <authorList>
            <person name="Makita H."/>
            <person name="Tanaka E."/>
            <person name="Mitsunobu S."/>
            <person name="Miyazaki M."/>
            <person name="Nunoura T."/>
            <person name="Uematsu K."/>
            <person name="Takaki Y."/>
            <person name="Nishi S."/>
            <person name="Shimamura S."/>
            <person name="Takai K."/>
        </authorList>
    </citation>
    <scope>NUCLEOTIDE SEQUENCE [LARGE SCALE GENOMIC DNA]</scope>
    <source>
        <strain evidence="1 2">ET2</strain>
    </source>
</reference>
<dbReference type="RefSeq" id="WP_072659688.1">
    <property type="nucleotide sequence ID" value="NZ_BDFD01000010.1"/>
</dbReference>
<evidence type="ECO:0000313" key="1">
    <source>
        <dbReference type="EMBL" id="GAV20363.1"/>
    </source>
</evidence>
<organism evidence="1 2">
    <name type="scientific">Mariprofundus micogutta</name>
    <dbReference type="NCBI Taxonomy" id="1921010"/>
    <lineage>
        <taxon>Bacteria</taxon>
        <taxon>Pseudomonadati</taxon>
        <taxon>Pseudomonadota</taxon>
        <taxon>Candidatius Mariprofundia</taxon>
        <taxon>Mariprofundales</taxon>
        <taxon>Mariprofundaceae</taxon>
        <taxon>Mariprofundus</taxon>
    </lineage>
</organism>
<sequence length="216" mass="24034">MGHLRLVRVSALIILLPFMLSGCVAVTAVSAIPGAVFEVLGNQFVGLEKSFPSSMKRTLAAIQSSLRDMKLDIDVLEIQEDGGYGIGFGNQRLDGTMTVRRQTPQLTTVYIKVRSSSREESVETAITELIEVKLKKLPRYTRFSRKKYNNLRAKTSVDSKRVGWFRPGASLEVSKIGSQGWLMIKLPSGKTAYLKGAIIDKQEKNKRKSILSRAEK</sequence>
<comment type="caution">
    <text evidence="1">The sequence shown here is derived from an EMBL/GenBank/DDBJ whole genome shotgun (WGS) entry which is preliminary data.</text>
</comment>
<evidence type="ECO:0000313" key="2">
    <source>
        <dbReference type="Proteomes" id="UP000231632"/>
    </source>
</evidence>